<dbReference type="PROSITE" id="PS01276">
    <property type="entry name" value="PEPTIDASE_U32"/>
    <property type="match status" value="1"/>
</dbReference>
<gene>
    <name evidence="2" type="ORF">DXB93_12445</name>
</gene>
<dbReference type="Pfam" id="PF12392">
    <property type="entry name" value="DUF3656"/>
    <property type="match status" value="1"/>
</dbReference>
<dbReference type="InterPro" id="IPR051454">
    <property type="entry name" value="RNA/ubiquinone_mod_enzymes"/>
</dbReference>
<dbReference type="InterPro" id="IPR020988">
    <property type="entry name" value="Pept_U32_collagenase"/>
</dbReference>
<dbReference type="EMBL" id="QUSL01000021">
    <property type="protein sequence ID" value="RGD83715.1"/>
    <property type="molecule type" value="Genomic_DNA"/>
</dbReference>
<dbReference type="PANTHER" id="PTHR30217">
    <property type="entry name" value="PEPTIDASE U32 FAMILY"/>
    <property type="match status" value="1"/>
</dbReference>
<evidence type="ECO:0000313" key="2">
    <source>
        <dbReference type="EMBL" id="RGD83715.1"/>
    </source>
</evidence>
<evidence type="ECO:0000313" key="3">
    <source>
        <dbReference type="Proteomes" id="UP000261032"/>
    </source>
</evidence>
<dbReference type="Proteomes" id="UP000261032">
    <property type="component" value="Unassembled WGS sequence"/>
</dbReference>
<feature type="domain" description="Peptidase U32 collagenase" evidence="1">
    <location>
        <begin position="384"/>
        <end position="499"/>
    </location>
</feature>
<protein>
    <submittedName>
        <fullName evidence="2">U32 family peptidase</fullName>
    </submittedName>
</protein>
<accession>A0A3E3ECX9</accession>
<sequence length="778" mass="88979">MQNIELLAPAGSYEALVAAVQNGANAIYLGGNEFSARAFATNFNREELQAAVAYGHLRNVKIYVTVNTLYEDNQFEKLQDYLLFLQTIKVDALIIQDIGLMSFVKQYFPDFEIHMSTQTSIYNLSAVKYFEDAGVDRVVLARENTLDEIADICQNTILDIEVFVHGALCMSYSGQCLMSSMIAKRSGNKGACGQPCRLAYKLQKDSMNLDKIPSYLLSPKDLCTFENIGQLIDAGVTSFKIEGRMKRPEYVATIVKQYREAIDAYLKNTTVNAFEQRIKKMKQMFNRGFTGGYILKDQNFVAKDYPGNRGIEVGTVIDYDKHRKIVKIQLQDKLKQGNRINFKSVGFTRTITKLYLFNNLINQGNAGDIVEIELNTPVKKNETVYKVIDIDLINEALASYKNENIKNTVTMAFSGQINEPARLTINYKDLKVEKVSNLLIESAAKLPLDPQRIRQQLGKLGNTVFKANDITIDFPDNGFFSIKEINEMRRQAIDELSNMIVKIKKVKKPMIKTKHNHINKQIKGIVVKIYNLAQLKALLTEEVDAYYFPINEELDEAISLAHSVNKEIIPFTSFLNNQDILIKFKNSVSYNKINSILVGDYGALQIFKDKKCILDSTFNLYNSYALNYFNNHDAILSLEMSRKQVNHLNNIKQNIIMTVYGKTINMHLKHCLISDHYFNCKKIKCNLCKQGKFTLIDRKGEQFDIFPDQDCNNLIFNSHCLYIDHLEKLEVDFILLSFSNEAPEITKAVFRDFKNNIMFAKPRQISLKTKLTNGYFYD</sequence>
<dbReference type="Pfam" id="PF01136">
    <property type="entry name" value="Peptidase_U32"/>
    <property type="match status" value="2"/>
</dbReference>
<dbReference type="AlphaFoldDB" id="A0A3E3ECX9"/>
<dbReference type="RefSeq" id="WP_117581874.1">
    <property type="nucleotide sequence ID" value="NZ_QUSL01000021.1"/>
</dbReference>
<organism evidence="2 3">
    <name type="scientific">Thomasclavelia ramosa</name>
    <dbReference type="NCBI Taxonomy" id="1547"/>
    <lineage>
        <taxon>Bacteria</taxon>
        <taxon>Bacillati</taxon>
        <taxon>Bacillota</taxon>
        <taxon>Erysipelotrichia</taxon>
        <taxon>Erysipelotrichales</taxon>
        <taxon>Coprobacillaceae</taxon>
        <taxon>Thomasclavelia</taxon>
    </lineage>
</organism>
<proteinExistence type="predicted"/>
<comment type="caution">
    <text evidence="2">The sequence shown here is derived from an EMBL/GenBank/DDBJ whole genome shotgun (WGS) entry which is preliminary data.</text>
</comment>
<reference evidence="2 3" key="1">
    <citation type="submission" date="2018-08" db="EMBL/GenBank/DDBJ databases">
        <title>A genome reference for cultivated species of the human gut microbiota.</title>
        <authorList>
            <person name="Zou Y."/>
            <person name="Xue W."/>
            <person name="Luo G."/>
        </authorList>
    </citation>
    <scope>NUCLEOTIDE SEQUENCE [LARGE SCALE GENOMIC DNA]</scope>
    <source>
        <strain evidence="2 3">OM06-4</strain>
    </source>
</reference>
<dbReference type="PANTHER" id="PTHR30217:SF10">
    <property type="entry name" value="23S RRNA 5-HYDROXYCYTIDINE C2501 SYNTHASE"/>
    <property type="match status" value="1"/>
</dbReference>
<dbReference type="InterPro" id="IPR001539">
    <property type="entry name" value="Peptidase_U32"/>
</dbReference>
<name>A0A3E3ECX9_9FIRM</name>
<evidence type="ECO:0000259" key="1">
    <source>
        <dbReference type="Pfam" id="PF12392"/>
    </source>
</evidence>